<sequence length="59" mass="6598">MAKSISCKDAGKTCDWSATAESEDKLLEITLEHVKEHHKELTINSELSKNIRALIKDTS</sequence>
<accession>A0A812F8Z9</accession>
<evidence type="ECO:0008006" key="3">
    <source>
        <dbReference type="Google" id="ProtNLM"/>
    </source>
</evidence>
<evidence type="ECO:0000313" key="1">
    <source>
        <dbReference type="EMBL" id="CAE6500360.1"/>
    </source>
</evidence>
<dbReference type="Pfam" id="PF06348">
    <property type="entry name" value="DUF1059"/>
    <property type="match status" value="1"/>
</dbReference>
<reference evidence="1" key="1">
    <citation type="submission" date="2021-02" db="EMBL/GenBank/DDBJ databases">
        <authorList>
            <person name="Han P."/>
        </authorList>
    </citation>
    <scope>NUCLEOTIDE SEQUENCE</scope>
    <source>
        <strain evidence="1">Candidatus Nitrosotenuis uzonensis 5A</strain>
    </source>
</reference>
<evidence type="ECO:0000313" key="2">
    <source>
        <dbReference type="Proteomes" id="UP000655759"/>
    </source>
</evidence>
<name>A0A812F8Z9_9ARCH</name>
<gene>
    <name evidence="1" type="ORF">NUZ5A_51005</name>
</gene>
<dbReference type="AlphaFoldDB" id="A0A812F8Z9"/>
<dbReference type="InterPro" id="IPR009409">
    <property type="entry name" value="DUF1059"/>
</dbReference>
<organism evidence="1 2">
    <name type="scientific">Candidatus Nitrosotenuis uzonensis</name>
    <dbReference type="NCBI Taxonomy" id="1407055"/>
    <lineage>
        <taxon>Archaea</taxon>
        <taxon>Nitrososphaerota</taxon>
        <taxon>Candidatus Nitrosotenuis</taxon>
    </lineage>
</organism>
<protein>
    <recommendedName>
        <fullName evidence="3">DUF1059 domain-containing protein</fullName>
    </recommendedName>
</protein>
<proteinExistence type="predicted"/>
<dbReference type="EMBL" id="CAJNAQ010000005">
    <property type="protein sequence ID" value="CAE6500360.1"/>
    <property type="molecule type" value="Genomic_DNA"/>
</dbReference>
<dbReference type="Proteomes" id="UP000655759">
    <property type="component" value="Unassembled WGS sequence"/>
</dbReference>
<comment type="caution">
    <text evidence="1">The sequence shown here is derived from an EMBL/GenBank/DDBJ whole genome shotgun (WGS) entry which is preliminary data.</text>
</comment>
<dbReference type="RefSeq" id="WP_205100272.1">
    <property type="nucleotide sequence ID" value="NZ_CAJNAQ010000005.1"/>
</dbReference>